<organism evidence="1 2">
    <name type="scientific">Araneus ventricosus</name>
    <name type="common">Orbweaver spider</name>
    <name type="synonym">Epeira ventricosa</name>
    <dbReference type="NCBI Taxonomy" id="182803"/>
    <lineage>
        <taxon>Eukaryota</taxon>
        <taxon>Metazoa</taxon>
        <taxon>Ecdysozoa</taxon>
        <taxon>Arthropoda</taxon>
        <taxon>Chelicerata</taxon>
        <taxon>Arachnida</taxon>
        <taxon>Araneae</taxon>
        <taxon>Araneomorphae</taxon>
        <taxon>Entelegynae</taxon>
        <taxon>Araneoidea</taxon>
        <taxon>Araneidae</taxon>
        <taxon>Araneus</taxon>
    </lineage>
</organism>
<name>A0A4Y2EDF3_ARAVE</name>
<reference evidence="1 2" key="1">
    <citation type="journal article" date="2019" name="Sci. Rep.">
        <title>Orb-weaving spider Araneus ventricosus genome elucidates the spidroin gene catalogue.</title>
        <authorList>
            <person name="Kono N."/>
            <person name="Nakamura H."/>
            <person name="Ohtoshi R."/>
            <person name="Moran D.A.P."/>
            <person name="Shinohara A."/>
            <person name="Yoshida Y."/>
            <person name="Fujiwara M."/>
            <person name="Mori M."/>
            <person name="Tomita M."/>
            <person name="Arakawa K."/>
        </authorList>
    </citation>
    <scope>NUCLEOTIDE SEQUENCE [LARGE SCALE GENOMIC DNA]</scope>
</reference>
<dbReference type="Proteomes" id="UP000499080">
    <property type="component" value="Unassembled WGS sequence"/>
</dbReference>
<dbReference type="AlphaFoldDB" id="A0A4Y2EDF3"/>
<proteinExistence type="predicted"/>
<dbReference type="EMBL" id="BGPR01092090">
    <property type="protein sequence ID" value="GBM25875.1"/>
    <property type="molecule type" value="Genomic_DNA"/>
</dbReference>
<keyword evidence="2" id="KW-1185">Reference proteome</keyword>
<protein>
    <submittedName>
        <fullName evidence="1">Uncharacterized protein</fullName>
    </submittedName>
</protein>
<gene>
    <name evidence="1" type="ORF">AVEN_165794_1</name>
</gene>
<sequence length="87" mass="9638">MSRLRRVTPSTLLKADVGPWWLVRRHIYYHKTAGPSLGFMEGMPCRVVGASKIVDVQTFPCCSTHTALPVESGLQNEEGEKNPPIST</sequence>
<comment type="caution">
    <text evidence="1">The sequence shown here is derived from an EMBL/GenBank/DDBJ whole genome shotgun (WGS) entry which is preliminary data.</text>
</comment>
<evidence type="ECO:0000313" key="2">
    <source>
        <dbReference type="Proteomes" id="UP000499080"/>
    </source>
</evidence>
<evidence type="ECO:0000313" key="1">
    <source>
        <dbReference type="EMBL" id="GBM25875.1"/>
    </source>
</evidence>
<accession>A0A4Y2EDF3</accession>